<organism evidence="8 9">
    <name type="scientific">Sulfoacidibacillus ferrooxidans</name>
    <dbReference type="NCBI Taxonomy" id="2005001"/>
    <lineage>
        <taxon>Bacteria</taxon>
        <taxon>Bacillati</taxon>
        <taxon>Bacillota</taxon>
        <taxon>Bacilli</taxon>
        <taxon>Bacillales</taxon>
        <taxon>Alicyclobacillaceae</taxon>
        <taxon>Sulfoacidibacillus</taxon>
    </lineage>
</organism>
<dbReference type="InterPro" id="IPR018478">
    <property type="entry name" value="Sporu_reg_WhiA_N_dom"/>
</dbReference>
<dbReference type="Pfam" id="PF02650">
    <property type="entry name" value="HTH_WhiA"/>
    <property type="match status" value="1"/>
</dbReference>
<dbReference type="GO" id="GO:0043937">
    <property type="term" value="P:regulation of sporulation"/>
    <property type="evidence" value="ECO:0007669"/>
    <property type="project" value="InterPro"/>
</dbReference>
<dbReference type="InterPro" id="IPR039518">
    <property type="entry name" value="WhiA_LAGLIDADG_dom"/>
</dbReference>
<evidence type="ECO:0000313" key="8">
    <source>
        <dbReference type="EMBL" id="MCI0182753.1"/>
    </source>
</evidence>
<dbReference type="Pfam" id="PF10298">
    <property type="entry name" value="WhiA_N"/>
    <property type="match status" value="1"/>
</dbReference>
<dbReference type="RefSeq" id="WP_241712362.1">
    <property type="nucleotide sequence ID" value="NZ_JALBUF010000002.1"/>
</dbReference>
<dbReference type="Gene3D" id="3.10.28.10">
    <property type="entry name" value="Homing endonucleases"/>
    <property type="match status" value="1"/>
</dbReference>
<gene>
    <name evidence="4 8" type="primary">whiA</name>
    <name evidence="8" type="ORF">MM817_01022</name>
</gene>
<dbReference type="Pfam" id="PF14527">
    <property type="entry name" value="LAGLIDADG_WhiA"/>
    <property type="match status" value="1"/>
</dbReference>
<dbReference type="GO" id="GO:0003677">
    <property type="term" value="F:DNA binding"/>
    <property type="evidence" value="ECO:0007669"/>
    <property type="project" value="UniProtKB-UniRule"/>
</dbReference>
<sequence>MSFAAQTKKELTSISDKPCCERAELTALVQHCGRINTDIEPVALELATEHAAIARRMYRLLKAETGYNLEVLVQRKMRLKKNNVYIIRLRNNVFTILEQLYIARDSTDISSCIPHDILKSTCCKKAYLRGAFLASGSLNDPDSHSYHLEIYCKSVVNADELLRVFTSFHLHAKKTQRKKGFIVYLKEGDKIVEFLGLVGAHQALLHFEEVRIVKEMRNQVNRLVNCETANLNKTILAAVRQLDNIRLIEKVLGFEQLPIKLRVVAEKRLQYPDITLQELCEVLPDKVSKSGLNHRLRKLDSIAQKIRADRGIFEES</sequence>
<dbReference type="InterPro" id="IPR003802">
    <property type="entry name" value="Sporulation_regulator_WhiA"/>
</dbReference>
<dbReference type="SUPFAM" id="SSF55608">
    <property type="entry name" value="Homing endonucleases"/>
    <property type="match status" value="1"/>
</dbReference>
<evidence type="ECO:0000256" key="4">
    <source>
        <dbReference type="HAMAP-Rule" id="MF_01420"/>
    </source>
</evidence>
<comment type="similarity">
    <text evidence="4">Belongs to the WhiA family.</text>
</comment>
<dbReference type="PANTHER" id="PTHR37307:SF1">
    <property type="entry name" value="CELL DIVISION PROTEIN WHIA-RELATED"/>
    <property type="match status" value="1"/>
</dbReference>
<dbReference type="AlphaFoldDB" id="A0A9X2ABA9"/>
<evidence type="ECO:0000259" key="6">
    <source>
        <dbReference type="Pfam" id="PF10298"/>
    </source>
</evidence>
<dbReference type="InterPro" id="IPR027434">
    <property type="entry name" value="Homing_endonucl"/>
</dbReference>
<dbReference type="EMBL" id="JALBUF010000002">
    <property type="protein sequence ID" value="MCI0182753.1"/>
    <property type="molecule type" value="Genomic_DNA"/>
</dbReference>
<dbReference type="HAMAP" id="MF_01420">
    <property type="entry name" value="HTH_type_WhiA"/>
    <property type="match status" value="1"/>
</dbReference>
<reference evidence="8" key="1">
    <citation type="submission" date="2022-03" db="EMBL/GenBank/DDBJ databases">
        <title>Draft Genome Sequence of Firmicute Strain S0AB, a Heterotrophic Iron/Sulfur-Oxidizing Extreme Acidophile.</title>
        <authorList>
            <person name="Vergara E."/>
            <person name="Pakostova E."/>
            <person name="Johnson D.B."/>
            <person name="Holmes D.S."/>
        </authorList>
    </citation>
    <scope>NUCLEOTIDE SEQUENCE</scope>
    <source>
        <strain evidence="8">S0AB</strain>
    </source>
</reference>
<keyword evidence="1 4" id="KW-0132">Cell division</keyword>
<name>A0A9X2ABA9_9BACL</name>
<evidence type="ECO:0000256" key="1">
    <source>
        <dbReference type="ARBA" id="ARBA00022618"/>
    </source>
</evidence>
<comment type="function">
    <text evidence="4">Involved in cell division and chromosome segregation.</text>
</comment>
<dbReference type="GO" id="GO:0051301">
    <property type="term" value="P:cell division"/>
    <property type="evidence" value="ECO:0007669"/>
    <property type="project" value="UniProtKB-UniRule"/>
</dbReference>
<keyword evidence="2 4" id="KW-0238">DNA-binding</keyword>
<feature type="domain" description="Sporulation regulator WhiA C-terminal" evidence="5">
    <location>
        <begin position="220"/>
        <end position="303"/>
    </location>
</feature>
<feature type="domain" description="Sporulation transcription regulator WhiA N-terminal" evidence="6">
    <location>
        <begin position="18"/>
        <end position="102"/>
    </location>
</feature>
<feature type="domain" description="WhiA LAGLIDADG-like" evidence="7">
    <location>
        <begin position="125"/>
        <end position="217"/>
    </location>
</feature>
<comment type="caution">
    <text evidence="8">The sequence shown here is derived from an EMBL/GenBank/DDBJ whole genome shotgun (WGS) entry which is preliminary data.</text>
</comment>
<evidence type="ECO:0000259" key="7">
    <source>
        <dbReference type="Pfam" id="PF14527"/>
    </source>
</evidence>
<keyword evidence="3 4" id="KW-0131">Cell cycle</keyword>
<evidence type="ECO:0000256" key="3">
    <source>
        <dbReference type="ARBA" id="ARBA00023306"/>
    </source>
</evidence>
<dbReference type="InterPro" id="IPR023054">
    <property type="entry name" value="Sporulation_regulator_WhiA_C"/>
</dbReference>
<evidence type="ECO:0000313" key="9">
    <source>
        <dbReference type="Proteomes" id="UP001139263"/>
    </source>
</evidence>
<accession>A0A9X2ABA9</accession>
<proteinExistence type="inferred from homology"/>
<evidence type="ECO:0000259" key="5">
    <source>
        <dbReference type="Pfam" id="PF02650"/>
    </source>
</evidence>
<dbReference type="Proteomes" id="UP001139263">
    <property type="component" value="Unassembled WGS sequence"/>
</dbReference>
<evidence type="ECO:0000256" key="2">
    <source>
        <dbReference type="ARBA" id="ARBA00023125"/>
    </source>
</evidence>
<keyword evidence="9" id="KW-1185">Reference proteome</keyword>
<dbReference type="NCBIfam" id="TIGR00647">
    <property type="entry name" value="DNA_bind_WhiA"/>
    <property type="match status" value="1"/>
</dbReference>
<protein>
    <recommendedName>
        <fullName evidence="4">Probable cell division protein WhiA</fullName>
    </recommendedName>
</protein>
<dbReference type="PANTHER" id="PTHR37307">
    <property type="entry name" value="CELL DIVISION PROTEIN WHIA-RELATED"/>
    <property type="match status" value="1"/>
</dbReference>